<keyword evidence="2" id="KW-1133">Transmembrane helix</keyword>
<feature type="transmembrane region" description="Helical" evidence="2">
    <location>
        <begin position="174"/>
        <end position="192"/>
    </location>
</feature>
<feature type="region of interest" description="Disordered" evidence="1">
    <location>
        <begin position="197"/>
        <end position="221"/>
    </location>
</feature>
<name>A0A6F8PYP3_9VIRU</name>
<feature type="transmembrane region" description="Helical" evidence="2">
    <location>
        <begin position="48"/>
        <end position="66"/>
    </location>
</feature>
<keyword evidence="2" id="KW-0812">Transmembrane</keyword>
<evidence type="ECO:0000256" key="2">
    <source>
        <dbReference type="SAM" id="Phobius"/>
    </source>
</evidence>
<feature type="compositionally biased region" description="Pro residues" evidence="1">
    <location>
        <begin position="197"/>
        <end position="209"/>
    </location>
</feature>
<keyword evidence="2" id="KW-0472">Membrane</keyword>
<reference evidence="3" key="1">
    <citation type="journal article" date="2020" name="Viruses">
        <title>Deciphering the Virome of Culex vishnui Subgroup Mosquitoes, the Major Vectors of Japanese Encephalitis, in Japan.</title>
        <authorList>
            <person name="Faizah A.N."/>
            <person name="Kobayashi D."/>
            <person name="Isawa H."/>
            <person name="Amoa-Bosompem M."/>
            <person name="Murota K."/>
            <person name="Higa Y."/>
            <person name="Futami K."/>
            <person name="Shimada S."/>
            <person name="Kim K.S."/>
            <person name="Itokawa K."/>
            <person name="Watanabe M."/>
            <person name="Tsuda Y."/>
            <person name="Minakawa N."/>
            <person name="Miura K."/>
            <person name="Hirayama K."/>
            <person name="Sawabe K."/>
        </authorList>
    </citation>
    <scope>NUCLEOTIDE SEQUENCE</scope>
    <source>
        <strain evidence="3">17CxNGK-Cps2-1462</strain>
    </source>
</reference>
<evidence type="ECO:0000313" key="3">
    <source>
        <dbReference type="EMBL" id="BBQ04464.1"/>
    </source>
</evidence>
<accession>A0A6F8PYP3</accession>
<dbReference type="EMBL" id="LC512731">
    <property type="protein sequence ID" value="BBQ04464.1"/>
    <property type="molecule type" value="Genomic_RNA"/>
</dbReference>
<dbReference type="InterPro" id="IPR032441">
    <property type="entry name" value="SP24"/>
</dbReference>
<feature type="transmembrane region" description="Helical" evidence="2">
    <location>
        <begin position="136"/>
        <end position="154"/>
    </location>
</feature>
<evidence type="ECO:0000256" key="1">
    <source>
        <dbReference type="SAM" id="MobiDB-lite"/>
    </source>
</evidence>
<protein>
    <submittedName>
        <fullName evidence="3">Uncharacterized protein</fullName>
    </submittedName>
</protein>
<proteinExistence type="predicted"/>
<organism evidence="3">
    <name type="scientific">Culex pseudovishnui negev-like virus</name>
    <dbReference type="NCBI Taxonomy" id="2682815"/>
    <lineage>
        <taxon>Viruses</taxon>
        <taxon>Riboviria</taxon>
        <taxon>Negevirus</taxon>
    </lineage>
</organism>
<sequence>MAIIDEIDTNSGVLRERKLTTQGVTIIRGGQTINDSFFSATLSCYSNIVYHPIAMYALAFAVMFVLSEHHGTDGPLEVIKAKVEEFSENKNEPDALRKIAQYALIILKHLITYKDKYAILIFLSIAPIAKPSKRNIIFAVMISVTVVLGSFSLLEMFILSQLFYLHVMYRNPTYKLVAVLAMVSLFFLDNFFTPTPPSPPAPPNNPPSQSPVTKVRDTLSG</sequence>
<dbReference type="Pfam" id="PF16504">
    <property type="entry name" value="SP24"/>
    <property type="match status" value="1"/>
</dbReference>